<evidence type="ECO:0000313" key="2">
    <source>
        <dbReference type="Proteomes" id="UP001462554"/>
    </source>
</evidence>
<dbReference type="EMBL" id="JBBMFR010000010">
    <property type="protein sequence ID" value="MEQ2397725.1"/>
    <property type="molecule type" value="Genomic_DNA"/>
</dbReference>
<gene>
    <name evidence="1" type="ORF">WMO36_07610</name>
</gene>
<accession>A0ABV1CAN1</accession>
<sequence length="200" mass="21816">MFLSLHGDANAWRHDTEACHLTAGTARCWSRARIRASACVCRLTTAADKLAANELGWSVGMLLSGAFRSAESGRGLRHRRNRLPIIAIDMVNGRGRFGIPARGWRRTSRTADPQDNGQGDIVTRIVGDVAAGLTVRQIAAERHLPVDFVDMASERAREQGSLDVVDMRSRHACGETVCRPDPASLVCVGCPFRFFPSSDS</sequence>
<evidence type="ECO:0000313" key="1">
    <source>
        <dbReference type="EMBL" id="MEQ2397725.1"/>
    </source>
</evidence>
<dbReference type="Proteomes" id="UP001462554">
    <property type="component" value="Unassembled WGS sequence"/>
</dbReference>
<organism evidence="1 2">
    <name type="scientific">Bifidobacterium hominis</name>
    <dbReference type="NCBI Taxonomy" id="3133177"/>
    <lineage>
        <taxon>Bacteria</taxon>
        <taxon>Bacillati</taxon>
        <taxon>Actinomycetota</taxon>
        <taxon>Actinomycetes</taxon>
        <taxon>Bifidobacteriales</taxon>
        <taxon>Bifidobacteriaceae</taxon>
        <taxon>Bifidobacterium</taxon>
    </lineage>
</organism>
<keyword evidence="2" id="KW-1185">Reference proteome</keyword>
<evidence type="ECO:0008006" key="3">
    <source>
        <dbReference type="Google" id="ProtNLM"/>
    </source>
</evidence>
<reference evidence="1 2" key="1">
    <citation type="submission" date="2024-03" db="EMBL/GenBank/DDBJ databases">
        <title>Human intestinal bacterial collection.</title>
        <authorList>
            <person name="Pauvert C."/>
            <person name="Hitch T.C.A."/>
            <person name="Clavel T."/>
        </authorList>
    </citation>
    <scope>NUCLEOTIDE SEQUENCE [LARGE SCALE GENOMIC DNA]</scope>
    <source>
        <strain evidence="1 2">CLA-AA-H311</strain>
    </source>
</reference>
<proteinExistence type="predicted"/>
<name>A0ABV1CAN1_9BIFI</name>
<comment type="caution">
    <text evidence="1">The sequence shown here is derived from an EMBL/GenBank/DDBJ whole genome shotgun (WGS) entry which is preliminary data.</text>
</comment>
<dbReference type="RefSeq" id="WP_236824306.1">
    <property type="nucleotide sequence ID" value="NZ_JBBMFR010000010.1"/>
</dbReference>
<protein>
    <recommendedName>
        <fullName evidence="3">Peptidase</fullName>
    </recommendedName>
</protein>